<sequence>MVDSIWTPILNMRTDYTPISQDDGMVEKQPATPAKTSAIVRWSTLIILLCTAVDVLLVFTLLFHGKADIFFSAPADPASPSALEMPSTYISFDLLYDGTVQRNHTMPPIVNLPRTINQVSSLQPSTVFPQWPESWLTVYGIVPINNRRLWVSSDISTIVQFRVLDYGMENCSLALTIPAAGHGEAHLAVSELHEDKAHLDVWALSASTKLDLQTLSWQTRPSRAAHIGRLSASYNQTHQLPSFSCRSGSYQTFELSCAGSGCGIDVTALSQNDVGLYMLQYQTK</sequence>
<gene>
    <name evidence="1" type="ORF">BV25DRAFT_1995275</name>
</gene>
<keyword evidence="2" id="KW-1185">Reference proteome</keyword>
<comment type="caution">
    <text evidence="1">The sequence shown here is derived from an EMBL/GenBank/DDBJ whole genome shotgun (WGS) entry which is preliminary data.</text>
</comment>
<dbReference type="EMBL" id="MU277255">
    <property type="protein sequence ID" value="KAI0056930.1"/>
    <property type="molecule type" value="Genomic_DNA"/>
</dbReference>
<evidence type="ECO:0000313" key="2">
    <source>
        <dbReference type="Proteomes" id="UP000814140"/>
    </source>
</evidence>
<name>A0ACB8SKH4_9AGAM</name>
<protein>
    <submittedName>
        <fullName evidence="1">Uncharacterized protein</fullName>
    </submittedName>
</protein>
<dbReference type="Proteomes" id="UP000814140">
    <property type="component" value="Unassembled WGS sequence"/>
</dbReference>
<proteinExistence type="predicted"/>
<evidence type="ECO:0000313" key="1">
    <source>
        <dbReference type="EMBL" id="KAI0056930.1"/>
    </source>
</evidence>
<organism evidence="1 2">
    <name type="scientific">Artomyces pyxidatus</name>
    <dbReference type="NCBI Taxonomy" id="48021"/>
    <lineage>
        <taxon>Eukaryota</taxon>
        <taxon>Fungi</taxon>
        <taxon>Dikarya</taxon>
        <taxon>Basidiomycota</taxon>
        <taxon>Agaricomycotina</taxon>
        <taxon>Agaricomycetes</taxon>
        <taxon>Russulales</taxon>
        <taxon>Auriscalpiaceae</taxon>
        <taxon>Artomyces</taxon>
    </lineage>
</organism>
<reference evidence="1" key="2">
    <citation type="journal article" date="2022" name="New Phytol.">
        <title>Evolutionary transition to the ectomycorrhizal habit in the genomes of a hyperdiverse lineage of mushroom-forming fungi.</title>
        <authorList>
            <person name="Looney B."/>
            <person name="Miyauchi S."/>
            <person name="Morin E."/>
            <person name="Drula E."/>
            <person name="Courty P.E."/>
            <person name="Kohler A."/>
            <person name="Kuo A."/>
            <person name="LaButti K."/>
            <person name="Pangilinan J."/>
            <person name="Lipzen A."/>
            <person name="Riley R."/>
            <person name="Andreopoulos W."/>
            <person name="He G."/>
            <person name="Johnson J."/>
            <person name="Nolan M."/>
            <person name="Tritt A."/>
            <person name="Barry K.W."/>
            <person name="Grigoriev I.V."/>
            <person name="Nagy L.G."/>
            <person name="Hibbett D."/>
            <person name="Henrissat B."/>
            <person name="Matheny P.B."/>
            <person name="Labbe J."/>
            <person name="Martin F.M."/>
        </authorList>
    </citation>
    <scope>NUCLEOTIDE SEQUENCE</scope>
    <source>
        <strain evidence="1">HHB10654</strain>
    </source>
</reference>
<accession>A0ACB8SKH4</accession>
<reference evidence="1" key="1">
    <citation type="submission" date="2021-03" db="EMBL/GenBank/DDBJ databases">
        <authorList>
            <consortium name="DOE Joint Genome Institute"/>
            <person name="Ahrendt S."/>
            <person name="Looney B.P."/>
            <person name="Miyauchi S."/>
            <person name="Morin E."/>
            <person name="Drula E."/>
            <person name="Courty P.E."/>
            <person name="Chicoki N."/>
            <person name="Fauchery L."/>
            <person name="Kohler A."/>
            <person name="Kuo A."/>
            <person name="Labutti K."/>
            <person name="Pangilinan J."/>
            <person name="Lipzen A."/>
            <person name="Riley R."/>
            <person name="Andreopoulos W."/>
            <person name="He G."/>
            <person name="Johnson J."/>
            <person name="Barry K.W."/>
            <person name="Grigoriev I.V."/>
            <person name="Nagy L."/>
            <person name="Hibbett D."/>
            <person name="Henrissat B."/>
            <person name="Matheny P.B."/>
            <person name="Labbe J."/>
            <person name="Martin F."/>
        </authorList>
    </citation>
    <scope>NUCLEOTIDE SEQUENCE</scope>
    <source>
        <strain evidence="1">HHB10654</strain>
    </source>
</reference>